<dbReference type="InterPro" id="IPR009081">
    <property type="entry name" value="PP-bd_ACP"/>
</dbReference>
<dbReference type="EMBL" id="BAAAMJ010000015">
    <property type="protein sequence ID" value="GAA1909001.1"/>
    <property type="molecule type" value="Genomic_DNA"/>
</dbReference>
<feature type="domain" description="Carrier" evidence="1">
    <location>
        <begin position="1"/>
        <end position="79"/>
    </location>
</feature>
<reference evidence="2 3" key="1">
    <citation type="journal article" date="2019" name="Int. J. Syst. Evol. Microbiol.">
        <title>The Global Catalogue of Microorganisms (GCM) 10K type strain sequencing project: providing services to taxonomists for standard genome sequencing and annotation.</title>
        <authorList>
            <consortium name="The Broad Institute Genomics Platform"/>
            <consortium name="The Broad Institute Genome Sequencing Center for Infectious Disease"/>
            <person name="Wu L."/>
            <person name="Ma J."/>
        </authorList>
    </citation>
    <scope>NUCLEOTIDE SEQUENCE [LARGE SCALE GENOMIC DNA]</scope>
    <source>
        <strain evidence="2 3">JCM 13581</strain>
    </source>
</reference>
<accession>A0ABN2P1T2</accession>
<comment type="caution">
    <text evidence="2">The sequence shown here is derived from an EMBL/GenBank/DDBJ whole genome shotgun (WGS) entry which is preliminary data.</text>
</comment>
<dbReference type="Gene3D" id="1.10.1200.10">
    <property type="entry name" value="ACP-like"/>
    <property type="match status" value="1"/>
</dbReference>
<sequence length="82" mass="8961">MEQSVQTLTDRVLDIVHTKFGAPADITAATAYEEMEFDSLVLVELAVHLSELFGVDITDEEILQAGNVEETVELLARKGVQG</sequence>
<dbReference type="InterPro" id="IPR036736">
    <property type="entry name" value="ACP-like_sf"/>
</dbReference>
<dbReference type="SUPFAM" id="SSF47336">
    <property type="entry name" value="ACP-like"/>
    <property type="match status" value="1"/>
</dbReference>
<dbReference type="Proteomes" id="UP001501303">
    <property type="component" value="Unassembled WGS sequence"/>
</dbReference>
<evidence type="ECO:0000259" key="1">
    <source>
        <dbReference type="PROSITE" id="PS50075"/>
    </source>
</evidence>
<evidence type="ECO:0000313" key="3">
    <source>
        <dbReference type="Proteomes" id="UP001501303"/>
    </source>
</evidence>
<dbReference type="PROSITE" id="PS50075">
    <property type="entry name" value="CARRIER"/>
    <property type="match status" value="1"/>
</dbReference>
<evidence type="ECO:0000313" key="2">
    <source>
        <dbReference type="EMBL" id="GAA1909001.1"/>
    </source>
</evidence>
<keyword evidence="3" id="KW-1185">Reference proteome</keyword>
<gene>
    <name evidence="2" type="ORF">GCM10009716_18690</name>
</gene>
<name>A0ABN2P1T2_9ACTN</name>
<proteinExistence type="predicted"/>
<dbReference type="Pfam" id="PF00550">
    <property type="entry name" value="PP-binding"/>
    <property type="match status" value="1"/>
</dbReference>
<protein>
    <submittedName>
        <fullName evidence="2">Acyl carrier protein</fullName>
    </submittedName>
</protein>
<organism evidence="2 3">
    <name type="scientific">Streptomyces sodiiphilus</name>
    <dbReference type="NCBI Taxonomy" id="226217"/>
    <lineage>
        <taxon>Bacteria</taxon>
        <taxon>Bacillati</taxon>
        <taxon>Actinomycetota</taxon>
        <taxon>Actinomycetes</taxon>
        <taxon>Kitasatosporales</taxon>
        <taxon>Streptomycetaceae</taxon>
        <taxon>Streptomyces</taxon>
    </lineage>
</organism>